<gene>
    <name evidence="3" type="ORF">DNG_02404</name>
</gene>
<dbReference type="Proteomes" id="UP001187682">
    <property type="component" value="Unassembled WGS sequence"/>
</dbReference>
<evidence type="ECO:0000256" key="2">
    <source>
        <dbReference type="SAM" id="Phobius"/>
    </source>
</evidence>
<keyword evidence="2" id="KW-0472">Membrane</keyword>
<comment type="caution">
    <text evidence="3">The sequence shown here is derived from an EMBL/GenBank/DDBJ whole genome shotgun (WGS) entry which is preliminary data.</text>
</comment>
<proteinExistence type="predicted"/>
<keyword evidence="4" id="KW-1185">Reference proteome</keyword>
<accession>A0AAE8MSC8</accession>
<protein>
    <submittedName>
        <fullName evidence="3">Uncharacterized protein</fullName>
    </submittedName>
</protein>
<dbReference type="AlphaFoldDB" id="A0AAE8MSC8"/>
<feature type="compositionally biased region" description="Basic and acidic residues" evidence="1">
    <location>
        <begin position="91"/>
        <end position="100"/>
    </location>
</feature>
<feature type="region of interest" description="Disordered" evidence="1">
    <location>
        <begin position="91"/>
        <end position="112"/>
    </location>
</feature>
<sequence length="112" mass="12358">MTPDDLIPPIYDRLARVTTWLLLWLSTHLLVPSLMASLASLAIVFYLVYKDGLATWALQETITAILAGAYSAVFIVTSVINGRKYRRAAERQNGRTELEAGRGAPQIPEVEG</sequence>
<organism evidence="3 4">
    <name type="scientific">Cephalotrichum gorgonifer</name>
    <dbReference type="NCBI Taxonomy" id="2041049"/>
    <lineage>
        <taxon>Eukaryota</taxon>
        <taxon>Fungi</taxon>
        <taxon>Dikarya</taxon>
        <taxon>Ascomycota</taxon>
        <taxon>Pezizomycotina</taxon>
        <taxon>Sordariomycetes</taxon>
        <taxon>Hypocreomycetidae</taxon>
        <taxon>Microascales</taxon>
        <taxon>Microascaceae</taxon>
        <taxon>Cephalotrichum</taxon>
    </lineage>
</organism>
<feature type="transmembrane region" description="Helical" evidence="2">
    <location>
        <begin position="21"/>
        <end position="49"/>
    </location>
</feature>
<dbReference type="EMBL" id="ONZQ02000003">
    <property type="protein sequence ID" value="SPN99552.1"/>
    <property type="molecule type" value="Genomic_DNA"/>
</dbReference>
<name>A0AAE8MSC8_9PEZI</name>
<feature type="transmembrane region" description="Helical" evidence="2">
    <location>
        <begin position="61"/>
        <end position="81"/>
    </location>
</feature>
<evidence type="ECO:0000313" key="3">
    <source>
        <dbReference type="EMBL" id="SPN99552.1"/>
    </source>
</evidence>
<keyword evidence="2" id="KW-0812">Transmembrane</keyword>
<keyword evidence="2" id="KW-1133">Transmembrane helix</keyword>
<reference evidence="3" key="1">
    <citation type="submission" date="2018-03" db="EMBL/GenBank/DDBJ databases">
        <authorList>
            <person name="Guldener U."/>
        </authorList>
    </citation>
    <scope>NUCLEOTIDE SEQUENCE</scope>
</reference>
<evidence type="ECO:0000313" key="4">
    <source>
        <dbReference type="Proteomes" id="UP001187682"/>
    </source>
</evidence>
<evidence type="ECO:0000256" key="1">
    <source>
        <dbReference type="SAM" id="MobiDB-lite"/>
    </source>
</evidence>